<gene>
    <name evidence="2" type="ORF">BRADI_3g46114v3</name>
</gene>
<dbReference type="Proteomes" id="UP000008810">
    <property type="component" value="Chromosome 3"/>
</dbReference>
<accession>A0A2K2D3K1</accession>
<sequence>AIHSHHTARHARTRNREREKEREREIGARGDDRTTIRRVEAGGADGARNLRADQRLRRAPPQVHRRRLPFHQHAPVRPGLLQKQRDRRRQPARPAGHPQRLDREGMPRAHRPQRPPQQGPPPPQPL</sequence>
<reference evidence="2" key="2">
    <citation type="submission" date="2017-06" db="EMBL/GenBank/DDBJ databases">
        <title>WGS assembly of Brachypodium distachyon.</title>
        <authorList>
            <consortium name="The International Brachypodium Initiative"/>
            <person name="Lucas S."/>
            <person name="Harmon-Smith M."/>
            <person name="Lail K."/>
            <person name="Tice H."/>
            <person name="Grimwood J."/>
            <person name="Bruce D."/>
            <person name="Barry K."/>
            <person name="Shu S."/>
            <person name="Lindquist E."/>
            <person name="Wang M."/>
            <person name="Pitluck S."/>
            <person name="Vogel J.P."/>
            <person name="Garvin D.F."/>
            <person name="Mockler T.C."/>
            <person name="Schmutz J."/>
            <person name="Rokhsar D."/>
            <person name="Bevan M.W."/>
        </authorList>
    </citation>
    <scope>NUCLEOTIDE SEQUENCE</scope>
    <source>
        <strain evidence="2">Bd21</strain>
    </source>
</reference>
<feature type="non-terminal residue" evidence="2">
    <location>
        <position position="126"/>
    </location>
</feature>
<evidence type="ECO:0000256" key="1">
    <source>
        <dbReference type="SAM" id="MobiDB-lite"/>
    </source>
</evidence>
<reference evidence="3" key="3">
    <citation type="submission" date="2018-08" db="UniProtKB">
        <authorList>
            <consortium name="EnsemblPlants"/>
        </authorList>
    </citation>
    <scope>IDENTIFICATION</scope>
    <source>
        <strain evidence="3">cv. Bd21</strain>
    </source>
</reference>
<organism evidence="2">
    <name type="scientific">Brachypodium distachyon</name>
    <name type="common">Purple false brome</name>
    <name type="synonym">Trachynia distachya</name>
    <dbReference type="NCBI Taxonomy" id="15368"/>
    <lineage>
        <taxon>Eukaryota</taxon>
        <taxon>Viridiplantae</taxon>
        <taxon>Streptophyta</taxon>
        <taxon>Embryophyta</taxon>
        <taxon>Tracheophyta</taxon>
        <taxon>Spermatophyta</taxon>
        <taxon>Magnoliopsida</taxon>
        <taxon>Liliopsida</taxon>
        <taxon>Poales</taxon>
        <taxon>Poaceae</taxon>
        <taxon>BOP clade</taxon>
        <taxon>Pooideae</taxon>
        <taxon>Stipodae</taxon>
        <taxon>Brachypodieae</taxon>
        <taxon>Brachypodium</taxon>
    </lineage>
</organism>
<protein>
    <submittedName>
        <fullName evidence="2 3">Uncharacterized protein</fullName>
    </submittedName>
</protein>
<feature type="compositionally biased region" description="Pro residues" evidence="1">
    <location>
        <begin position="114"/>
        <end position="126"/>
    </location>
</feature>
<dbReference type="Gramene" id="PNT68845">
    <property type="protein sequence ID" value="PNT68845"/>
    <property type="gene ID" value="BRADI_3g46114v3"/>
</dbReference>
<reference evidence="2 3" key="1">
    <citation type="journal article" date="2010" name="Nature">
        <title>Genome sequencing and analysis of the model grass Brachypodium distachyon.</title>
        <authorList>
            <consortium name="International Brachypodium Initiative"/>
        </authorList>
    </citation>
    <scope>NUCLEOTIDE SEQUENCE [LARGE SCALE GENOMIC DNA]</scope>
    <source>
        <strain evidence="2 3">Bd21</strain>
    </source>
</reference>
<keyword evidence="4" id="KW-1185">Reference proteome</keyword>
<dbReference type="EnsemblPlants" id="PNT68845">
    <property type="protein sequence ID" value="PNT68845"/>
    <property type="gene ID" value="BRADI_3g46114v3"/>
</dbReference>
<evidence type="ECO:0000313" key="2">
    <source>
        <dbReference type="EMBL" id="PNT68845.1"/>
    </source>
</evidence>
<evidence type="ECO:0000313" key="3">
    <source>
        <dbReference type="EnsemblPlants" id="PNT68845"/>
    </source>
</evidence>
<feature type="region of interest" description="Disordered" evidence="1">
    <location>
        <begin position="1"/>
        <end position="126"/>
    </location>
</feature>
<feature type="compositionally biased region" description="Basic and acidic residues" evidence="1">
    <location>
        <begin position="14"/>
        <end position="40"/>
    </location>
</feature>
<proteinExistence type="predicted"/>
<dbReference type="InParanoid" id="A0A2K2D3K1"/>
<dbReference type="EMBL" id="CM000882">
    <property type="protein sequence ID" value="PNT68845.1"/>
    <property type="molecule type" value="Genomic_DNA"/>
</dbReference>
<name>A0A2K2D3K1_BRADI</name>
<evidence type="ECO:0000313" key="4">
    <source>
        <dbReference type="Proteomes" id="UP000008810"/>
    </source>
</evidence>
<feature type="compositionally biased region" description="Basic residues" evidence="1">
    <location>
        <begin position="1"/>
        <end position="13"/>
    </location>
</feature>
<dbReference type="AlphaFoldDB" id="A0A2K2D3K1"/>
<feature type="non-terminal residue" evidence="2">
    <location>
        <position position="1"/>
    </location>
</feature>